<protein>
    <recommendedName>
        <fullName evidence="3">DUF4071 domain-containing protein</fullName>
    </recommendedName>
</protein>
<dbReference type="Proteomes" id="UP000019249">
    <property type="component" value="Unassembled WGS sequence"/>
</dbReference>
<organism evidence="1 2">
    <name type="scientific">Listeria floridensis FSL S10-1187</name>
    <dbReference type="NCBI Taxonomy" id="1265817"/>
    <lineage>
        <taxon>Bacteria</taxon>
        <taxon>Bacillati</taxon>
        <taxon>Bacillota</taxon>
        <taxon>Bacilli</taxon>
        <taxon>Bacillales</taxon>
        <taxon>Listeriaceae</taxon>
        <taxon>Listeria</taxon>
    </lineage>
</organism>
<proteinExistence type="predicted"/>
<reference evidence="1 2" key="1">
    <citation type="journal article" date="2014" name="Int. J. Syst. Evol. Microbiol.">
        <title>Listeria floridensis sp. nov., Listeria aquatica sp. nov., Listeria cornellensis sp. nov., Listeria riparia sp. nov. and Listeria grandensis sp. nov., from agricultural and natural environments.</title>
        <authorList>
            <person name="den Bakker H.C."/>
            <person name="Warchocki S."/>
            <person name="Wright E.M."/>
            <person name="Allred A.F."/>
            <person name="Ahlstrom C."/>
            <person name="Manuel C.S."/>
            <person name="Stasiewicz M.J."/>
            <person name="Burrell A."/>
            <person name="Roof S."/>
            <person name="Strawn L."/>
            <person name="Fortes E.D."/>
            <person name="Nightingale K.K."/>
            <person name="Kephart D."/>
            <person name="Wiedmann M."/>
        </authorList>
    </citation>
    <scope>NUCLEOTIDE SEQUENCE [LARGE SCALE GENOMIC DNA]</scope>
    <source>
        <strain evidence="1 2">FSL S10-1187</strain>
    </source>
</reference>
<keyword evidence="2" id="KW-1185">Reference proteome</keyword>
<gene>
    <name evidence="1" type="ORF">MFLO_00850</name>
</gene>
<dbReference type="RefSeq" id="WP_036095632.1">
    <property type="nucleotide sequence ID" value="NZ_AODF01000001.1"/>
</dbReference>
<name>A0ABN0RID8_9LIST</name>
<evidence type="ECO:0000313" key="2">
    <source>
        <dbReference type="Proteomes" id="UP000019249"/>
    </source>
</evidence>
<evidence type="ECO:0000313" key="1">
    <source>
        <dbReference type="EMBL" id="EUJ33744.1"/>
    </source>
</evidence>
<sequence>MQNTCFVIMGFGVKTDLHTGKKVDLDYVYNYLIKPAVTRAGLKCVRADEIKHSSLIDVPMYEHLLGADLVIADLSTSNPNAIYELGVRHAVKQFSTILIANDDFDYPFDVNHVAFFSYKNLSLHYKKELVEELIEKLKDIVIEVRQTKRVDSPFYSLLRVTPPKYDRIIEKENSDMDGRVSLKTRIDTGNRALENEDYATAEKEFAEAIKIEKNEFLVQKMCLSIYKNATIDELKRYKKS</sequence>
<accession>A0ABN0RID8</accession>
<evidence type="ECO:0008006" key="3">
    <source>
        <dbReference type="Google" id="ProtNLM"/>
    </source>
</evidence>
<comment type="caution">
    <text evidence="1">The sequence shown here is derived from an EMBL/GenBank/DDBJ whole genome shotgun (WGS) entry which is preliminary data.</text>
</comment>
<dbReference type="EMBL" id="AODF01000001">
    <property type="protein sequence ID" value="EUJ33744.1"/>
    <property type="molecule type" value="Genomic_DNA"/>
</dbReference>